<evidence type="ECO:0000313" key="6">
    <source>
        <dbReference type="EMBL" id="ETN83040.1"/>
    </source>
</evidence>
<evidence type="ECO:0000256" key="4">
    <source>
        <dbReference type="ARBA" id="ARBA00022803"/>
    </source>
</evidence>
<dbReference type="AlphaFoldDB" id="W2TLQ6"/>
<dbReference type="Gene3D" id="1.25.40.10">
    <property type="entry name" value="Tetratricopeptide repeat domain"/>
    <property type="match status" value="1"/>
</dbReference>
<comment type="similarity">
    <text evidence="2">Belongs to the IFT56 family.</text>
</comment>
<dbReference type="EMBL" id="KI658313">
    <property type="protein sequence ID" value="ETN83040.1"/>
    <property type="molecule type" value="Genomic_DNA"/>
</dbReference>
<evidence type="ECO:0000256" key="1">
    <source>
        <dbReference type="ARBA" id="ARBA00004138"/>
    </source>
</evidence>
<accession>W2TLQ6</accession>
<dbReference type="Proteomes" id="UP000053676">
    <property type="component" value="Unassembled WGS sequence"/>
</dbReference>
<dbReference type="PANTHER" id="PTHR14781:SF0">
    <property type="entry name" value="INTRAFLAGELLAR TRANSPORT PROTEIN 56"/>
    <property type="match status" value="1"/>
</dbReference>
<dbReference type="SUPFAM" id="SSF48452">
    <property type="entry name" value="TPR-like"/>
    <property type="match status" value="1"/>
</dbReference>
<name>W2TLQ6_NECAM</name>
<comment type="subcellular location">
    <subcellularLocation>
        <location evidence="1">Cell projection</location>
        <location evidence="1">Cilium</location>
    </subcellularLocation>
</comment>
<dbReference type="STRING" id="51031.W2TLQ6"/>
<dbReference type="OrthoDB" id="95390at2759"/>
<evidence type="ECO:0000256" key="3">
    <source>
        <dbReference type="ARBA" id="ARBA00022737"/>
    </source>
</evidence>
<dbReference type="OMA" id="KSATECD"/>
<keyword evidence="5" id="KW-0966">Cell projection</keyword>
<evidence type="ECO:0000256" key="5">
    <source>
        <dbReference type="ARBA" id="ARBA00023273"/>
    </source>
</evidence>
<reference evidence="7" key="1">
    <citation type="journal article" date="2014" name="Nat. Genet.">
        <title>Genome of the human hookworm Necator americanus.</title>
        <authorList>
            <person name="Tang Y.T."/>
            <person name="Gao X."/>
            <person name="Rosa B.A."/>
            <person name="Abubucker S."/>
            <person name="Hallsworth-Pepin K."/>
            <person name="Martin J."/>
            <person name="Tyagi R."/>
            <person name="Heizer E."/>
            <person name="Zhang X."/>
            <person name="Bhonagiri-Palsikar V."/>
            <person name="Minx P."/>
            <person name="Warren W.C."/>
            <person name="Wang Q."/>
            <person name="Zhan B."/>
            <person name="Hotez P.J."/>
            <person name="Sternberg P.W."/>
            <person name="Dougall A."/>
            <person name="Gaze S.T."/>
            <person name="Mulvenna J."/>
            <person name="Sotillo J."/>
            <person name="Ranganathan S."/>
            <person name="Rabelo E.M."/>
            <person name="Wilson R.K."/>
            <person name="Felgner P.L."/>
            <person name="Bethony J."/>
            <person name="Hawdon J.M."/>
            <person name="Gasser R.B."/>
            <person name="Loukas A."/>
            <person name="Mitreva M."/>
        </authorList>
    </citation>
    <scope>NUCLEOTIDE SEQUENCE [LARGE SCALE GENOMIC DNA]</scope>
</reference>
<keyword evidence="4" id="KW-0802">TPR repeat</keyword>
<sequence>MEDQLSLASIHYMRMHYSEAIEVYKSILQEHANMIALNVYMAMCYYKMDYFDVAQPEVEALQKATLYPAAADLLRHNTVVFKDGDGAMQVFPGLMDTLPEARVNLILYHLKRNDIESAMTLCNDLEPQSTVEFLVKAVAFAYWGQLKESKDHLKTAEQFFKMVGESPYDTDTIPGRQSMACSLFLSGQYEDALVYLNSIQAYHNSDDVFSFNTAQTEMQCGMWKEAEEHFLAVTGPDRDKPAFKFMLTKTCKL</sequence>
<proteinExistence type="inferred from homology"/>
<keyword evidence="3" id="KW-0677">Repeat</keyword>
<keyword evidence="7" id="KW-1185">Reference proteome</keyword>
<dbReference type="GO" id="GO:0035735">
    <property type="term" value="P:intraciliary transport involved in cilium assembly"/>
    <property type="evidence" value="ECO:0007669"/>
    <property type="project" value="TreeGrafter"/>
</dbReference>
<dbReference type="GO" id="GO:0120170">
    <property type="term" value="F:intraciliary transport particle B binding"/>
    <property type="evidence" value="ECO:0007669"/>
    <property type="project" value="TreeGrafter"/>
</dbReference>
<evidence type="ECO:0000313" key="7">
    <source>
        <dbReference type="Proteomes" id="UP000053676"/>
    </source>
</evidence>
<dbReference type="GO" id="GO:0036064">
    <property type="term" value="C:ciliary basal body"/>
    <property type="evidence" value="ECO:0007669"/>
    <property type="project" value="TreeGrafter"/>
</dbReference>
<evidence type="ECO:0000256" key="2">
    <source>
        <dbReference type="ARBA" id="ARBA00007834"/>
    </source>
</evidence>
<dbReference type="PANTHER" id="PTHR14781">
    <property type="entry name" value="INTRAFLAGELLAR TRANSPORT PROTEIN 56"/>
    <property type="match status" value="1"/>
</dbReference>
<organism evidence="6 7">
    <name type="scientific">Necator americanus</name>
    <name type="common">Human hookworm</name>
    <dbReference type="NCBI Taxonomy" id="51031"/>
    <lineage>
        <taxon>Eukaryota</taxon>
        <taxon>Metazoa</taxon>
        <taxon>Ecdysozoa</taxon>
        <taxon>Nematoda</taxon>
        <taxon>Chromadorea</taxon>
        <taxon>Rhabditida</taxon>
        <taxon>Rhabditina</taxon>
        <taxon>Rhabditomorpha</taxon>
        <taxon>Strongyloidea</taxon>
        <taxon>Ancylostomatidae</taxon>
        <taxon>Bunostominae</taxon>
        <taxon>Necator</taxon>
    </lineage>
</organism>
<dbReference type="InterPro" id="IPR011990">
    <property type="entry name" value="TPR-like_helical_dom_sf"/>
</dbReference>
<dbReference type="GO" id="GO:0035720">
    <property type="term" value="P:intraciliary anterograde transport"/>
    <property type="evidence" value="ECO:0007669"/>
    <property type="project" value="TreeGrafter"/>
</dbReference>
<dbReference type="GO" id="GO:0030992">
    <property type="term" value="C:intraciliary transport particle B"/>
    <property type="evidence" value="ECO:0007669"/>
    <property type="project" value="TreeGrafter"/>
</dbReference>
<dbReference type="GO" id="GO:0097546">
    <property type="term" value="C:ciliary base"/>
    <property type="evidence" value="ECO:0007669"/>
    <property type="project" value="TreeGrafter"/>
</dbReference>
<gene>
    <name evidence="6" type="ORF">NECAME_01839</name>
</gene>
<protein>
    <recommendedName>
        <fullName evidence="8">Tetratricopeptide repeat protein</fullName>
    </recommendedName>
</protein>
<evidence type="ECO:0008006" key="8">
    <source>
        <dbReference type="Google" id="ProtNLM"/>
    </source>
</evidence>
<dbReference type="KEGG" id="nai:NECAME_01839"/>
<dbReference type="InterPro" id="IPR030511">
    <property type="entry name" value="TTC26"/>
</dbReference>